<reference evidence="1 2" key="1">
    <citation type="submission" date="2024-09" db="EMBL/GenBank/DDBJ databases">
        <authorList>
            <person name="Sun Q."/>
            <person name="Mori K."/>
        </authorList>
    </citation>
    <scope>NUCLEOTIDE SEQUENCE [LARGE SCALE GENOMIC DNA]</scope>
    <source>
        <strain evidence="1 2">CCM 8677</strain>
    </source>
</reference>
<name>A0ABV6IJ48_9BURK</name>
<proteinExistence type="predicted"/>
<evidence type="ECO:0000313" key="2">
    <source>
        <dbReference type="Proteomes" id="UP001589844"/>
    </source>
</evidence>
<protein>
    <recommendedName>
        <fullName evidence="3">DUF2384 domain-containing protein</fullName>
    </recommendedName>
</protein>
<dbReference type="EMBL" id="JBHLXJ010000034">
    <property type="protein sequence ID" value="MFC0351860.1"/>
    <property type="molecule type" value="Genomic_DNA"/>
</dbReference>
<accession>A0ABV6IJ48</accession>
<dbReference type="Proteomes" id="UP001589844">
    <property type="component" value="Unassembled WGS sequence"/>
</dbReference>
<comment type="caution">
    <text evidence="1">The sequence shown here is derived from an EMBL/GenBank/DDBJ whole genome shotgun (WGS) entry which is preliminary data.</text>
</comment>
<evidence type="ECO:0008006" key="3">
    <source>
        <dbReference type="Google" id="ProtNLM"/>
    </source>
</evidence>
<keyword evidence="2" id="KW-1185">Reference proteome</keyword>
<gene>
    <name evidence="1" type="ORF">ACFFJH_18730</name>
</gene>
<organism evidence="1 2">
    <name type="scientific">Undibacterium danionis</name>
    <dbReference type="NCBI Taxonomy" id="1812100"/>
    <lineage>
        <taxon>Bacteria</taxon>
        <taxon>Pseudomonadati</taxon>
        <taxon>Pseudomonadota</taxon>
        <taxon>Betaproteobacteria</taxon>
        <taxon>Burkholderiales</taxon>
        <taxon>Oxalobacteraceae</taxon>
        <taxon>Undibacterium</taxon>
    </lineage>
</organism>
<sequence>MNSISKVGLRTFFKISHLWNLSPNEEVILLGIPNREILAEMRDEKYSSDISEETLLRISYILAIYKQLNTLLPIPKNADQWLSLTNSAPLFNEESALSFLLKNPDKHLPQLLGYLRNVI</sequence>
<dbReference type="RefSeq" id="WP_390214581.1">
    <property type="nucleotide sequence ID" value="NZ_JBHLXJ010000034.1"/>
</dbReference>
<evidence type="ECO:0000313" key="1">
    <source>
        <dbReference type="EMBL" id="MFC0351860.1"/>
    </source>
</evidence>